<evidence type="ECO:0000256" key="2">
    <source>
        <dbReference type="ARBA" id="ARBA00007316"/>
    </source>
</evidence>
<evidence type="ECO:0000256" key="8">
    <source>
        <dbReference type="ARBA" id="ARBA00022692"/>
    </source>
</evidence>
<comment type="caution">
    <text evidence="21">The sequence shown here is derived from an EMBL/GenBank/DDBJ whole genome shotgun (WGS) entry which is preliminary data.</text>
</comment>
<evidence type="ECO:0000256" key="9">
    <source>
        <dbReference type="ARBA" id="ARBA00022741"/>
    </source>
</evidence>
<dbReference type="NCBIfam" id="TIGR01007">
    <property type="entry name" value="eps_fam"/>
    <property type="match status" value="1"/>
</dbReference>
<keyword evidence="16" id="KW-0175">Coiled coil</keyword>
<evidence type="ECO:0000256" key="1">
    <source>
        <dbReference type="ARBA" id="ARBA00004429"/>
    </source>
</evidence>
<comment type="similarity">
    <text evidence="2">Belongs to the CpsD/CapB family.</text>
</comment>
<evidence type="ECO:0000256" key="14">
    <source>
        <dbReference type="ARBA" id="ARBA00023137"/>
    </source>
</evidence>
<dbReference type="InterPro" id="IPR005700">
    <property type="entry name" value="EPS_ExoP-like"/>
</dbReference>
<accession>A0ABU0BJS2</accession>
<keyword evidence="9" id="KW-0547">Nucleotide-binding</keyword>
<feature type="coiled-coil region" evidence="16">
    <location>
        <begin position="219"/>
        <end position="289"/>
    </location>
</feature>
<keyword evidence="5" id="KW-1003">Cell membrane</keyword>
<evidence type="ECO:0000259" key="18">
    <source>
        <dbReference type="Pfam" id="PF02706"/>
    </source>
</evidence>
<keyword evidence="10" id="KW-0418">Kinase</keyword>
<dbReference type="CDD" id="cd05387">
    <property type="entry name" value="BY-kinase"/>
    <property type="match status" value="1"/>
</dbReference>
<feature type="domain" description="AAA" evidence="19">
    <location>
        <begin position="557"/>
        <end position="694"/>
    </location>
</feature>
<comment type="catalytic activity">
    <reaction evidence="15">
        <text>L-tyrosyl-[protein] + ATP = O-phospho-L-tyrosyl-[protein] + ADP + H(+)</text>
        <dbReference type="Rhea" id="RHEA:10596"/>
        <dbReference type="Rhea" id="RHEA-COMP:10136"/>
        <dbReference type="Rhea" id="RHEA-COMP:20101"/>
        <dbReference type="ChEBI" id="CHEBI:15378"/>
        <dbReference type="ChEBI" id="CHEBI:30616"/>
        <dbReference type="ChEBI" id="CHEBI:46858"/>
        <dbReference type="ChEBI" id="CHEBI:61978"/>
        <dbReference type="ChEBI" id="CHEBI:456216"/>
        <dbReference type="EC" id="2.7.10.2"/>
    </reaction>
</comment>
<evidence type="ECO:0000256" key="10">
    <source>
        <dbReference type="ARBA" id="ARBA00022777"/>
    </source>
</evidence>
<dbReference type="InterPro" id="IPR025669">
    <property type="entry name" value="AAA_dom"/>
</dbReference>
<evidence type="ECO:0000256" key="5">
    <source>
        <dbReference type="ARBA" id="ARBA00022475"/>
    </source>
</evidence>
<evidence type="ECO:0000313" key="21">
    <source>
        <dbReference type="EMBL" id="MDQ0304719.1"/>
    </source>
</evidence>
<feature type="domain" description="Tyrosine-protein kinase G-rich" evidence="20">
    <location>
        <begin position="398"/>
        <end position="467"/>
    </location>
</feature>
<gene>
    <name evidence="21" type="ORF">J2S75_003764</name>
</gene>
<evidence type="ECO:0000256" key="17">
    <source>
        <dbReference type="SAM" id="Phobius"/>
    </source>
</evidence>
<evidence type="ECO:0000256" key="12">
    <source>
        <dbReference type="ARBA" id="ARBA00022989"/>
    </source>
</evidence>
<dbReference type="InterPro" id="IPR032807">
    <property type="entry name" value="GNVR"/>
</dbReference>
<sequence>MHGQINRAPAAEDDDRIDLHQVVDFLVRRRLLIGFIAVLTMALALGTALLLTPRYTSTAEILLDPSSRSVLGDQLSGMDAASVAAASNIENQISIIESLNLLRRVVEKENLVADPEFGSQAPGRSWRSVLSGLFGGSRATTEPERPAEPGAAAIPDDIRASIYRLRGALLVERVGRSYILQISVTSTDPNRAARLANAVADAFIVDQLETRFDAARRASDWLNDRLQKLREALRRSEEAVSQFRTEHNLVSVGARSLNEQQLSEISAELVQVETEAAEKQAKYEQAKKILDEGGNLATLPDVIRSGVVTNLRGRHAEVSGREADLVTRYGERHPLVVNVRAERREIERQISAEINRIVANLENDYDVARTRAAAMAANVAAASGQNTSDNALAVKLRELERDAAANRTLYETFLNQSKVTSEQSEMDIRDARIITPALASGSPSFPRKSLFLAAGTALGLVLGIGLAALLDLLNAGFSSPRQLEEATGLPVLSSVEWVNLAEGEKTRGTIPVVDFLAAKPLSRFSESIRSLRAGVQMSDVDNPPRVVEITSASPSEGKTSIALAMAASAASSGKRVVLVDCDLRRPSLTQQFGLDDKPGLVEWLAQTAAPDGLLYRHDASGIFVLGAGGKSQNPPDLLGSARMQHLIEQLRQSFDLVVMDAPPIGPVVDAAVLAPVVDKVLFVVRWNATSREFVRDAIERIPGERKICGIALNMIDLRGAPKYGRYSYHSSAYYKKYYVG</sequence>
<name>A0ABU0BJS2_9HYPH</name>
<keyword evidence="11" id="KW-0067">ATP-binding</keyword>
<evidence type="ECO:0000256" key="7">
    <source>
        <dbReference type="ARBA" id="ARBA00022679"/>
    </source>
</evidence>
<feature type="transmembrane region" description="Helical" evidence="17">
    <location>
        <begin position="31"/>
        <end position="51"/>
    </location>
</feature>
<comment type="similarity">
    <text evidence="3">Belongs to the etk/wzc family.</text>
</comment>
<dbReference type="Gene3D" id="3.40.50.300">
    <property type="entry name" value="P-loop containing nucleotide triphosphate hydrolases"/>
    <property type="match status" value="1"/>
</dbReference>
<dbReference type="Pfam" id="PF02706">
    <property type="entry name" value="Wzz"/>
    <property type="match status" value="1"/>
</dbReference>
<keyword evidence="12 17" id="KW-1133">Transmembrane helix</keyword>
<dbReference type="RefSeq" id="WP_307022148.1">
    <property type="nucleotide sequence ID" value="NZ_JAUSUI010000009.1"/>
</dbReference>
<comment type="subcellular location">
    <subcellularLocation>
        <location evidence="1">Cell inner membrane</location>
        <topology evidence="1">Multi-pass membrane protein</topology>
    </subcellularLocation>
</comment>
<keyword evidence="13 17" id="KW-0472">Membrane</keyword>
<evidence type="ECO:0000256" key="3">
    <source>
        <dbReference type="ARBA" id="ARBA00008883"/>
    </source>
</evidence>
<dbReference type="Pfam" id="PF13807">
    <property type="entry name" value="GNVR"/>
    <property type="match status" value="1"/>
</dbReference>
<dbReference type="InterPro" id="IPR027417">
    <property type="entry name" value="P-loop_NTPase"/>
</dbReference>
<keyword evidence="8 17" id="KW-0812">Transmembrane</keyword>
<organism evidence="21 22">
    <name type="scientific">Ancylobacter polymorphus</name>
    <dbReference type="NCBI Taxonomy" id="223390"/>
    <lineage>
        <taxon>Bacteria</taxon>
        <taxon>Pseudomonadati</taxon>
        <taxon>Pseudomonadota</taxon>
        <taxon>Alphaproteobacteria</taxon>
        <taxon>Hyphomicrobiales</taxon>
        <taxon>Xanthobacteraceae</taxon>
        <taxon>Ancylobacter</taxon>
    </lineage>
</organism>
<evidence type="ECO:0000256" key="13">
    <source>
        <dbReference type="ARBA" id="ARBA00023136"/>
    </source>
</evidence>
<dbReference type="PANTHER" id="PTHR32309">
    <property type="entry name" value="TYROSINE-PROTEIN KINASE"/>
    <property type="match status" value="1"/>
</dbReference>
<dbReference type="Proteomes" id="UP001224682">
    <property type="component" value="Unassembled WGS sequence"/>
</dbReference>
<evidence type="ECO:0000259" key="19">
    <source>
        <dbReference type="Pfam" id="PF13614"/>
    </source>
</evidence>
<protein>
    <recommendedName>
        <fullName evidence="4">non-specific protein-tyrosine kinase</fullName>
        <ecNumber evidence="4">2.7.10.2</ecNumber>
    </recommendedName>
</protein>
<keyword evidence="14" id="KW-0829">Tyrosine-protein kinase</keyword>
<keyword evidence="22" id="KW-1185">Reference proteome</keyword>
<evidence type="ECO:0000259" key="20">
    <source>
        <dbReference type="Pfam" id="PF13807"/>
    </source>
</evidence>
<dbReference type="EMBL" id="JAUSUI010000009">
    <property type="protein sequence ID" value="MDQ0304719.1"/>
    <property type="molecule type" value="Genomic_DNA"/>
</dbReference>
<reference evidence="21 22" key="1">
    <citation type="submission" date="2023-07" db="EMBL/GenBank/DDBJ databases">
        <title>Genomic Encyclopedia of Type Strains, Phase IV (KMG-IV): sequencing the most valuable type-strain genomes for metagenomic binning, comparative biology and taxonomic classification.</title>
        <authorList>
            <person name="Goeker M."/>
        </authorList>
    </citation>
    <scope>NUCLEOTIDE SEQUENCE [LARGE SCALE GENOMIC DNA]</scope>
    <source>
        <strain evidence="21 22">DSM 2457</strain>
    </source>
</reference>
<dbReference type="PANTHER" id="PTHR32309:SF13">
    <property type="entry name" value="FERRIC ENTEROBACTIN TRANSPORT PROTEIN FEPE"/>
    <property type="match status" value="1"/>
</dbReference>
<dbReference type="InterPro" id="IPR003856">
    <property type="entry name" value="LPS_length_determ_N"/>
</dbReference>
<dbReference type="InterPro" id="IPR050445">
    <property type="entry name" value="Bact_polysacc_biosynth/exp"/>
</dbReference>
<proteinExistence type="inferred from homology"/>
<evidence type="ECO:0000256" key="4">
    <source>
        <dbReference type="ARBA" id="ARBA00011903"/>
    </source>
</evidence>
<dbReference type="SUPFAM" id="SSF52540">
    <property type="entry name" value="P-loop containing nucleoside triphosphate hydrolases"/>
    <property type="match status" value="1"/>
</dbReference>
<dbReference type="Pfam" id="PF13614">
    <property type="entry name" value="AAA_31"/>
    <property type="match status" value="1"/>
</dbReference>
<feature type="domain" description="Polysaccharide chain length determinant N-terminal" evidence="18">
    <location>
        <begin position="15"/>
        <end position="108"/>
    </location>
</feature>
<evidence type="ECO:0000256" key="15">
    <source>
        <dbReference type="ARBA" id="ARBA00051245"/>
    </source>
</evidence>
<evidence type="ECO:0000313" key="22">
    <source>
        <dbReference type="Proteomes" id="UP001224682"/>
    </source>
</evidence>
<evidence type="ECO:0000256" key="16">
    <source>
        <dbReference type="SAM" id="Coils"/>
    </source>
</evidence>
<evidence type="ECO:0000256" key="11">
    <source>
        <dbReference type="ARBA" id="ARBA00022840"/>
    </source>
</evidence>
<dbReference type="NCBIfam" id="TIGR01005">
    <property type="entry name" value="eps_transp_fam"/>
    <property type="match status" value="1"/>
</dbReference>
<dbReference type="EC" id="2.7.10.2" evidence="4"/>
<dbReference type="InterPro" id="IPR005702">
    <property type="entry name" value="Wzc-like_C"/>
</dbReference>
<evidence type="ECO:0000256" key="6">
    <source>
        <dbReference type="ARBA" id="ARBA00022519"/>
    </source>
</evidence>
<keyword evidence="6" id="KW-0997">Cell inner membrane</keyword>
<keyword evidence="7" id="KW-0808">Transferase</keyword>
<feature type="coiled-coil region" evidence="16">
    <location>
        <begin position="336"/>
        <end position="378"/>
    </location>
</feature>